<reference evidence="3" key="1">
    <citation type="submission" date="2018-05" db="EMBL/GenBank/DDBJ databases">
        <authorList>
            <person name="Lanie J.A."/>
            <person name="Ng W.-L."/>
            <person name="Kazmierczak K.M."/>
            <person name="Andrzejewski T.M."/>
            <person name="Davidsen T.M."/>
            <person name="Wayne K.J."/>
            <person name="Tettelin H."/>
            <person name="Glass J.I."/>
            <person name="Rusch D."/>
            <person name="Podicherti R."/>
            <person name="Tsui H.-C.T."/>
            <person name="Winkler M.E."/>
        </authorList>
    </citation>
    <scope>NUCLEOTIDE SEQUENCE</scope>
</reference>
<evidence type="ECO:0000256" key="1">
    <source>
        <dbReference type="SAM" id="Phobius"/>
    </source>
</evidence>
<dbReference type="InterPro" id="IPR023631">
    <property type="entry name" value="Amidase_dom"/>
</dbReference>
<dbReference type="Gene3D" id="3.90.1300.10">
    <property type="entry name" value="Amidase signature (AS) domain"/>
    <property type="match status" value="1"/>
</dbReference>
<dbReference type="AlphaFoldDB" id="A0A381RDN5"/>
<feature type="transmembrane region" description="Helical" evidence="1">
    <location>
        <begin position="14"/>
        <end position="33"/>
    </location>
</feature>
<dbReference type="EMBL" id="UINC01001721">
    <property type="protein sequence ID" value="SUZ87373.1"/>
    <property type="molecule type" value="Genomic_DNA"/>
</dbReference>
<name>A0A381RDN5_9ZZZZ</name>
<sequence length="563" mass="62527">MNPESEIKLRRRSFLAWCSGVGFGSTLFPNLLWAQSKNGLKSITNEMIDSAARLAGLSFSQIDREEMVLGINANLASYKALRKIRIDQNTPPPIYFNPAVPGQKFSKKRKPFIQSKRMSVSRPSNLEEIAFWPITDLSQLIESRQVSSEELTLMYLKRIKQHDSKLNSVITLTEKLAIKQARKMDREIKAGNYRSSLHGIPWGAKDVIAKSGYRTTWGAKAYRNQVIDYDATLVSRLEEAGAVLIAKLSTGEIARGDRWFDKQTRNPWKINEGSGGSSAGPGSATAAGLVGFSIGSDTTGSILGPSRTCGISGLRPTFGRISRHGVMPVCWSLDKVGPMCRSVEDCAIVFQSIHGPDNQDLSLVDMPFNWNGNKNLKELRIGYIEEAFNENTHPNDMETLECLRGMGAELQPIRLPKHAGMDALQMLLVDEAAAFDELIQTGKVDLFLQDRVEPEDMLMRIARLMPAVEYLQIQRLRMLMMQGMERALRNIDVYIAPHEGNTNTTTTALTGHPGISVPNGFDNNGKPTGILFVGKLYDEANLMIAAKTYQDANNFHLVYPGLD</sequence>
<dbReference type="SUPFAM" id="SSF75304">
    <property type="entry name" value="Amidase signature (AS) enzymes"/>
    <property type="match status" value="1"/>
</dbReference>
<dbReference type="PANTHER" id="PTHR11895:SF73">
    <property type="entry name" value="AMIDASE FAMILY PROTEIN"/>
    <property type="match status" value="1"/>
</dbReference>
<dbReference type="InterPro" id="IPR036928">
    <property type="entry name" value="AS_sf"/>
</dbReference>
<dbReference type="PANTHER" id="PTHR11895">
    <property type="entry name" value="TRANSAMIDASE"/>
    <property type="match status" value="1"/>
</dbReference>
<accession>A0A381RDN5</accession>
<keyword evidence="1" id="KW-0812">Transmembrane</keyword>
<evidence type="ECO:0000259" key="2">
    <source>
        <dbReference type="Pfam" id="PF01425"/>
    </source>
</evidence>
<evidence type="ECO:0000313" key="3">
    <source>
        <dbReference type="EMBL" id="SUZ87373.1"/>
    </source>
</evidence>
<organism evidence="3">
    <name type="scientific">marine metagenome</name>
    <dbReference type="NCBI Taxonomy" id="408172"/>
    <lineage>
        <taxon>unclassified sequences</taxon>
        <taxon>metagenomes</taxon>
        <taxon>ecological metagenomes</taxon>
    </lineage>
</organism>
<dbReference type="GO" id="GO:0050567">
    <property type="term" value="F:glutaminyl-tRNA synthase (glutamine-hydrolyzing) activity"/>
    <property type="evidence" value="ECO:0007669"/>
    <property type="project" value="TreeGrafter"/>
</dbReference>
<keyword evidence="1" id="KW-0472">Membrane</keyword>
<protein>
    <recommendedName>
        <fullName evidence="2">Amidase domain-containing protein</fullName>
    </recommendedName>
</protein>
<feature type="domain" description="Amidase" evidence="2">
    <location>
        <begin position="150"/>
        <end position="499"/>
    </location>
</feature>
<dbReference type="InterPro" id="IPR000120">
    <property type="entry name" value="Amidase"/>
</dbReference>
<keyword evidence="1" id="KW-1133">Transmembrane helix</keyword>
<dbReference type="Pfam" id="PF01425">
    <property type="entry name" value="Amidase"/>
    <property type="match status" value="1"/>
</dbReference>
<proteinExistence type="predicted"/>
<gene>
    <name evidence="3" type="ORF">METZ01_LOCUS40227</name>
</gene>